<dbReference type="InterPro" id="IPR002110">
    <property type="entry name" value="Ankyrin_rpt"/>
</dbReference>
<sequence>MHQAQTKLFRKFSQNHSPPPPRRSSALHDAIDKLSIVARVTNAITIQKGLNDKSMKMANLLDELLNIPPGDGFSNLQTLDLKKAKEGYIGIAKDAGALTKSSLDGAKNAQRLKHLGDMGKNVEMLKKAEAADLTDAIGKVTGSFDISTSLITTSLKPVSEHLNLLLKNKWTPDTDQRAKECINSLKSSLGSLGSTLREASKYEDSLKLLWSVINISQSFDVVERLGVVAKTYHNQFNEIRQLSKDFKNTKEEFTKLDSFFKQFSLLRLLKDSISKSLKIRSTTPSNSTKPRLLTSGFLNGLGNVQAVKKDLNNEWFLKKIARNDKSSLIVLKQYLRFFETVSSKSVEMETVFTPLRTISAKPIETSETLLNSAVEVYVNPTQLQTFQKSILEVGECIDKLGQMTANVNFETFQKTIQNLKSFDTSASKTRSLLKKIVELNVLGDRSVFDQLRTDINNINTSLPIGEYFSNIITMRANKNYLKIVEGVATVYEYFEEIGQLHIDIVITNLNTSLPIITQMQPVLKGTNLVDTLECLKNKNFNSSLASDVLKFGSNIRAFGVHAKNDKATISFLDLISKLQNLYFSVKKSLDGKRTRRATGSIDPTKLPNLLASQDLGKGLQLLRQLSEVNNKKKIVTDVTKFSDSVFAEVQKILKTVDTSTLKPELKKMLLDLTNLESFASNHTGQGLRELGAIFEKASEVSGVTVNSSLLEDPVAKTLSTSAVNDIKKAAPSFKTLGSLELNYANHRSTFKGASLCIVKIDEFFSDFFAAGGNVESSSGTLYVGVVGGIALLIGAGVGGFLLWKHLDMLKLLKNPVNYRHSAFTIPEGEMRYDEISETNRHLSIHSAISDRNFERFKNCVDNSADVNAYSCHSNYYSTPLHMAVTRNLVQFVAYLLKNGADPSKMDSNYQLPAKLAEKTEKKEELLAMFNKYSRGKKTHRKLPKFGPSDYKVWIHYNDMMAEAGEADTDVKEAFVKMFPKNMVTDAREATHIILPTDEKGVLSFDVRGDKEMFPYIFRETVLMKNSWMTACLKDKKNFADDYKFQVEGVEMKSETFNTVRLIHQHAQQYQIPYLAGVTMYYHQFPETPDTTFENLVRDLGADVRQDLRYLDRQNTVTASPYYRDDIGPVFIITKSKDELVKEYAFVKNNNCYTIFTYYEFLQFLLAFKITHWKLTGKKEPNCIEKWDELKQSK</sequence>
<dbReference type="SMART" id="SM00453">
    <property type="entry name" value="WSN"/>
    <property type="match status" value="1"/>
</dbReference>
<dbReference type="SMART" id="SM00292">
    <property type="entry name" value="BRCT"/>
    <property type="match status" value="1"/>
</dbReference>
<keyword evidence="7" id="KW-1185">Reference proteome</keyword>
<dbReference type="Proteomes" id="UP000001940">
    <property type="component" value="Chromosome II"/>
</dbReference>
<dbReference type="HOGENOM" id="CLU_004160_0_0_1"/>
<dbReference type="OMA" id="LENETMF"/>
<evidence type="ECO:0000259" key="4">
    <source>
        <dbReference type="SMART" id="SM00292"/>
    </source>
</evidence>
<dbReference type="InterPro" id="IPR003125">
    <property type="entry name" value="WSN"/>
</dbReference>
<dbReference type="InterPro" id="IPR053345">
    <property type="entry name" value="Ankyrin_repeat-containing"/>
</dbReference>
<evidence type="ECO:0000313" key="8">
    <source>
        <dbReference type="WormBase" id="K02F6.4"/>
    </source>
</evidence>
<dbReference type="eggNOG" id="ENOG502TH2A">
    <property type="taxonomic scope" value="Eukaryota"/>
</dbReference>
<feature type="repeat" description="ANK" evidence="1">
    <location>
        <begin position="875"/>
        <end position="907"/>
    </location>
</feature>
<feature type="domain" description="BRCT" evidence="4">
    <location>
        <begin position="945"/>
        <end position="1035"/>
    </location>
</feature>
<dbReference type="PROSITE" id="PS50088">
    <property type="entry name" value="ANK_REPEAT"/>
    <property type="match status" value="1"/>
</dbReference>
<dbReference type="SMART" id="SM00248">
    <property type="entry name" value="ANK"/>
    <property type="match status" value="2"/>
</dbReference>
<keyword evidence="3" id="KW-0812">Transmembrane</keyword>
<dbReference type="PeptideAtlas" id="O16632"/>
<feature type="transmembrane region" description="Helical" evidence="3">
    <location>
        <begin position="781"/>
        <end position="803"/>
    </location>
</feature>
<dbReference type="AGR" id="WB:WBGene00019338"/>
<dbReference type="FunCoup" id="O16632">
    <property type="interactions" value="1526"/>
</dbReference>
<dbReference type="InParanoid" id="O16632"/>
<dbReference type="Pfam" id="PF02206">
    <property type="entry name" value="WSN"/>
    <property type="match status" value="1"/>
</dbReference>
<dbReference type="RefSeq" id="NP_494293.1">
    <property type="nucleotide sequence ID" value="NM_061892.1"/>
</dbReference>
<dbReference type="SUPFAM" id="SSF48403">
    <property type="entry name" value="Ankyrin repeat"/>
    <property type="match status" value="1"/>
</dbReference>
<feature type="compositionally biased region" description="Polar residues" evidence="2">
    <location>
        <begin position="1"/>
        <end position="16"/>
    </location>
</feature>
<protein>
    <submittedName>
        <fullName evidence="6">ANK_REP_REGION domain-containing protein</fullName>
    </submittedName>
</protein>
<feature type="region of interest" description="Disordered" evidence="2">
    <location>
        <begin position="1"/>
        <end position="25"/>
    </location>
</feature>
<dbReference type="UCSC" id="K02F6.4">
    <property type="organism name" value="c. elegans"/>
</dbReference>
<keyword evidence="3" id="KW-1133">Transmembrane helix</keyword>
<dbReference type="InterPro" id="IPR001357">
    <property type="entry name" value="BRCT_dom"/>
</dbReference>
<dbReference type="Pfam" id="PF00023">
    <property type="entry name" value="Ank"/>
    <property type="match status" value="1"/>
</dbReference>
<evidence type="ECO:0000256" key="3">
    <source>
        <dbReference type="SAM" id="Phobius"/>
    </source>
</evidence>
<accession>O16632</accession>
<dbReference type="GeneID" id="186907"/>
<dbReference type="InterPro" id="IPR036420">
    <property type="entry name" value="BRCT_dom_sf"/>
</dbReference>
<dbReference type="InterPro" id="IPR036770">
    <property type="entry name" value="Ankyrin_rpt-contain_sf"/>
</dbReference>
<dbReference type="PIR" id="T32016">
    <property type="entry name" value="T32016"/>
</dbReference>
<name>O16632_CAEEL</name>
<proteinExistence type="predicted"/>
<keyword evidence="1" id="KW-0040">ANK repeat</keyword>
<evidence type="ECO:0000259" key="5">
    <source>
        <dbReference type="SMART" id="SM00453"/>
    </source>
</evidence>
<dbReference type="AlphaFoldDB" id="O16632"/>
<dbReference type="OrthoDB" id="426293at2759"/>
<feature type="domain" description="Domain of unknown function WSN" evidence="5">
    <location>
        <begin position="25"/>
        <end position="94"/>
    </location>
</feature>
<dbReference type="PANTHER" id="PTHR22956">
    <property type="entry name" value="ANKYRIN REPEAT-CONTAINING PROTEIN F37A4.4-RELATED-RELATED"/>
    <property type="match status" value="1"/>
</dbReference>
<evidence type="ECO:0000256" key="2">
    <source>
        <dbReference type="SAM" id="MobiDB-lite"/>
    </source>
</evidence>
<dbReference type="CTD" id="186907"/>
<dbReference type="PROSITE" id="PS50297">
    <property type="entry name" value="ANK_REP_REGION"/>
    <property type="match status" value="1"/>
</dbReference>
<dbReference type="EMBL" id="BX284602">
    <property type="protein sequence ID" value="CCD70874.1"/>
    <property type="molecule type" value="Genomic_DNA"/>
</dbReference>
<evidence type="ECO:0000256" key="1">
    <source>
        <dbReference type="PROSITE-ProRule" id="PRU00023"/>
    </source>
</evidence>
<dbReference type="PANTHER" id="PTHR22956:SF18">
    <property type="entry name" value="ANK_REP_REGION DOMAIN-CONTAINING PROTEIN-RELATED"/>
    <property type="match status" value="1"/>
</dbReference>
<keyword evidence="3" id="KW-0472">Membrane</keyword>
<organism evidence="6 7">
    <name type="scientific">Caenorhabditis elegans</name>
    <dbReference type="NCBI Taxonomy" id="6239"/>
    <lineage>
        <taxon>Eukaryota</taxon>
        <taxon>Metazoa</taxon>
        <taxon>Ecdysozoa</taxon>
        <taxon>Nematoda</taxon>
        <taxon>Chromadorea</taxon>
        <taxon>Rhabditida</taxon>
        <taxon>Rhabditina</taxon>
        <taxon>Rhabditomorpha</taxon>
        <taxon>Rhabditoidea</taxon>
        <taxon>Rhabditidae</taxon>
        <taxon>Peloderinae</taxon>
        <taxon>Caenorhabditis</taxon>
    </lineage>
</organism>
<dbReference type="WormBase" id="K02F6.4">
    <property type="protein sequence ID" value="CE11662"/>
    <property type="gene ID" value="WBGene00019338"/>
</dbReference>
<reference evidence="6 7" key="1">
    <citation type="journal article" date="1998" name="Science">
        <title>Genome sequence of the nematode C. elegans: a platform for investigating biology.</title>
        <authorList>
            <consortium name="The C. elegans sequencing consortium"/>
            <person name="Sulson J.E."/>
            <person name="Waterston R."/>
        </authorList>
    </citation>
    <scope>NUCLEOTIDE SEQUENCE [LARGE SCALE GENOMIC DNA]</scope>
    <source>
        <strain evidence="6 7">Bristol N2</strain>
    </source>
</reference>
<dbReference type="KEGG" id="cel:CELE_K02F6.4"/>
<dbReference type="SUPFAM" id="SSF52113">
    <property type="entry name" value="BRCT domain"/>
    <property type="match status" value="1"/>
</dbReference>
<dbReference type="PhylomeDB" id="O16632"/>
<evidence type="ECO:0000313" key="6">
    <source>
        <dbReference type="EMBL" id="CCD70874.1"/>
    </source>
</evidence>
<evidence type="ECO:0000313" key="7">
    <source>
        <dbReference type="Proteomes" id="UP000001940"/>
    </source>
</evidence>
<gene>
    <name evidence="6" type="ORF">CELE_K02F6.4</name>
    <name evidence="6 8" type="ORF">K02F6.4</name>
</gene>
<dbReference type="Gene3D" id="1.25.40.20">
    <property type="entry name" value="Ankyrin repeat-containing domain"/>
    <property type="match status" value="1"/>
</dbReference>
<dbReference type="PaxDb" id="6239-K02F6.4"/>